<dbReference type="EnsemblMetazoa" id="XM_019995985.1">
    <property type="protein sequence ID" value="XP_019851544.1"/>
    <property type="gene ID" value="LOC109581668"/>
</dbReference>
<evidence type="ECO:0000313" key="3">
    <source>
        <dbReference type="EnsemblMetazoa" id="XP_019851544.1"/>
    </source>
</evidence>
<keyword evidence="2" id="KW-1133">Transmembrane helix</keyword>
<keyword evidence="2" id="KW-0472">Membrane</keyword>
<feature type="region of interest" description="Disordered" evidence="1">
    <location>
        <begin position="113"/>
        <end position="185"/>
    </location>
</feature>
<feature type="compositionally biased region" description="Polar residues" evidence="1">
    <location>
        <begin position="113"/>
        <end position="122"/>
    </location>
</feature>
<feature type="compositionally biased region" description="Polar residues" evidence="1">
    <location>
        <begin position="166"/>
        <end position="185"/>
    </location>
</feature>
<name>A0AAN0J3C2_AMPQE</name>
<accession>A0AAN0J3C2</accession>
<dbReference type="GeneID" id="109581668"/>
<keyword evidence="4" id="KW-1185">Reference proteome</keyword>
<feature type="region of interest" description="Disordered" evidence="1">
    <location>
        <begin position="79"/>
        <end position="98"/>
    </location>
</feature>
<organism evidence="3 4">
    <name type="scientific">Amphimedon queenslandica</name>
    <name type="common">Sponge</name>
    <dbReference type="NCBI Taxonomy" id="400682"/>
    <lineage>
        <taxon>Eukaryota</taxon>
        <taxon>Metazoa</taxon>
        <taxon>Porifera</taxon>
        <taxon>Demospongiae</taxon>
        <taxon>Heteroscleromorpha</taxon>
        <taxon>Haplosclerida</taxon>
        <taxon>Niphatidae</taxon>
        <taxon>Amphimedon</taxon>
    </lineage>
</organism>
<reference evidence="3" key="2">
    <citation type="submission" date="2024-06" db="UniProtKB">
        <authorList>
            <consortium name="EnsemblMetazoa"/>
        </authorList>
    </citation>
    <scope>IDENTIFICATION</scope>
</reference>
<protein>
    <submittedName>
        <fullName evidence="3">Uncharacterized protein</fullName>
    </submittedName>
</protein>
<dbReference type="AlphaFoldDB" id="A0AAN0J3C2"/>
<evidence type="ECO:0000256" key="2">
    <source>
        <dbReference type="SAM" id="Phobius"/>
    </source>
</evidence>
<dbReference type="RefSeq" id="XP_019851544.1">
    <property type="nucleotide sequence ID" value="XM_019995985.1"/>
</dbReference>
<evidence type="ECO:0000313" key="4">
    <source>
        <dbReference type="Proteomes" id="UP000007879"/>
    </source>
</evidence>
<feature type="transmembrane region" description="Helical" evidence="2">
    <location>
        <begin position="43"/>
        <end position="68"/>
    </location>
</feature>
<sequence length="185" mass="20077">MHHTLILGYNINSKMKKALVALCLLCLFLSVNGNGAAGGAIFLGVLVMIETFVIIGLLVSVTVILYFIMMKNKNEPDSVLASHKQQAPPKPPKVAPSTTIDDQVAHVDHSTNWAERCTSSPMKQAPPKPLRTPSTMIDNEVPRSVIEQSPVEPQEGATTCPDIDHTASSSYVHHQKSNDSNNILL</sequence>
<proteinExistence type="predicted"/>
<dbReference type="Proteomes" id="UP000007879">
    <property type="component" value="Unassembled WGS sequence"/>
</dbReference>
<keyword evidence="2" id="KW-0812">Transmembrane</keyword>
<reference evidence="4" key="1">
    <citation type="journal article" date="2010" name="Nature">
        <title>The Amphimedon queenslandica genome and the evolution of animal complexity.</title>
        <authorList>
            <person name="Srivastava M."/>
            <person name="Simakov O."/>
            <person name="Chapman J."/>
            <person name="Fahey B."/>
            <person name="Gauthier M.E."/>
            <person name="Mitros T."/>
            <person name="Richards G.S."/>
            <person name="Conaco C."/>
            <person name="Dacre M."/>
            <person name="Hellsten U."/>
            <person name="Larroux C."/>
            <person name="Putnam N.H."/>
            <person name="Stanke M."/>
            <person name="Adamska M."/>
            <person name="Darling A."/>
            <person name="Degnan S.M."/>
            <person name="Oakley T.H."/>
            <person name="Plachetzki D.C."/>
            <person name="Zhai Y."/>
            <person name="Adamski M."/>
            <person name="Calcino A."/>
            <person name="Cummins S.F."/>
            <person name="Goodstein D.M."/>
            <person name="Harris C."/>
            <person name="Jackson D.J."/>
            <person name="Leys S.P."/>
            <person name="Shu S."/>
            <person name="Woodcroft B.J."/>
            <person name="Vervoort M."/>
            <person name="Kosik K.S."/>
            <person name="Manning G."/>
            <person name="Degnan B.M."/>
            <person name="Rokhsar D.S."/>
        </authorList>
    </citation>
    <scope>NUCLEOTIDE SEQUENCE [LARGE SCALE GENOMIC DNA]</scope>
</reference>
<dbReference type="KEGG" id="aqu:109581668"/>
<evidence type="ECO:0000256" key="1">
    <source>
        <dbReference type="SAM" id="MobiDB-lite"/>
    </source>
</evidence>